<keyword evidence="3" id="KW-1185">Reference proteome</keyword>
<name>A0A2P5HPF1_DIAHE</name>
<protein>
    <recommendedName>
        <fullName evidence="4">Protein kinase domain-containing protein</fullName>
    </recommendedName>
</protein>
<feature type="compositionally biased region" description="Pro residues" evidence="1">
    <location>
        <begin position="32"/>
        <end position="42"/>
    </location>
</feature>
<evidence type="ECO:0000313" key="2">
    <source>
        <dbReference type="EMBL" id="POS72117.1"/>
    </source>
</evidence>
<accession>A0A2P5HPF1</accession>
<sequence length="473" mass="52216">MSEGSPHGTGEINKPDQAQPAWLIDILGRPRPSAPLQPWSPPEDPDKPSLPYIPGLALDIDRHVPPPPFIESLRKNLEPRPPVSEDYLRSIPQSKAVVDNPPIETNLPARPETARLVVTSSICIGAVRGAQIVSCIVHLKSGSSPYEATAKIYDPLYYNFKPTHEPRDVVYDADQDYSNEAAAYNQLHETGQAGSSAPAYYGSWTFHLPITVDSKSCSRPVRLILMEKLNGSTIRDTRIRNDPNIREGDSFHYPEEYRLEILAHAMDAFVRQLQFGVNQFDFAGRNVVLVQDDQKTSQTSVTSGRLPLPRVVLIDYNNAIVNQASSYPSLPENPISIFWKVYLWADFAGWVPNEWEDGKSHKKWLIRRFNEDNQRQLYLPVDDERIMEEIHQLYTHHTVRFRRTELTNMASTTTTPAKKPAAPTAGGSSTKPAVSAPGKPAPKKVPAPAPAAATAAATTNSAGSKSSGGGGFV</sequence>
<feature type="compositionally biased region" description="Low complexity" evidence="1">
    <location>
        <begin position="410"/>
        <end position="438"/>
    </location>
</feature>
<feature type="region of interest" description="Disordered" evidence="1">
    <location>
        <begin position="1"/>
        <end position="52"/>
    </location>
</feature>
<evidence type="ECO:0000256" key="1">
    <source>
        <dbReference type="SAM" id="MobiDB-lite"/>
    </source>
</evidence>
<dbReference type="OrthoDB" id="4267316at2759"/>
<feature type="region of interest" description="Disordered" evidence="1">
    <location>
        <begin position="406"/>
        <end position="473"/>
    </location>
</feature>
<dbReference type="Proteomes" id="UP000094444">
    <property type="component" value="Unassembled WGS sequence"/>
</dbReference>
<feature type="compositionally biased region" description="Pro residues" evidence="1">
    <location>
        <begin position="439"/>
        <end position="449"/>
    </location>
</feature>
<feature type="compositionally biased region" description="Low complexity" evidence="1">
    <location>
        <begin position="450"/>
        <end position="465"/>
    </location>
</feature>
<dbReference type="AlphaFoldDB" id="A0A2P5HPF1"/>
<gene>
    <name evidence="2" type="ORF">DHEL01_v209489</name>
</gene>
<proteinExistence type="predicted"/>
<comment type="caution">
    <text evidence="2">The sequence shown here is derived from an EMBL/GenBank/DDBJ whole genome shotgun (WGS) entry which is preliminary data.</text>
</comment>
<evidence type="ECO:0008006" key="4">
    <source>
        <dbReference type="Google" id="ProtNLM"/>
    </source>
</evidence>
<organism evidence="2 3">
    <name type="scientific">Diaporthe helianthi</name>
    <dbReference type="NCBI Taxonomy" id="158607"/>
    <lineage>
        <taxon>Eukaryota</taxon>
        <taxon>Fungi</taxon>
        <taxon>Dikarya</taxon>
        <taxon>Ascomycota</taxon>
        <taxon>Pezizomycotina</taxon>
        <taxon>Sordariomycetes</taxon>
        <taxon>Sordariomycetidae</taxon>
        <taxon>Diaporthales</taxon>
        <taxon>Diaporthaceae</taxon>
        <taxon>Diaporthe</taxon>
    </lineage>
</organism>
<dbReference type="EMBL" id="MAVT02001079">
    <property type="protein sequence ID" value="POS72117.1"/>
    <property type="molecule type" value="Genomic_DNA"/>
</dbReference>
<evidence type="ECO:0000313" key="3">
    <source>
        <dbReference type="Proteomes" id="UP000094444"/>
    </source>
</evidence>
<reference evidence="2" key="1">
    <citation type="submission" date="2017-09" db="EMBL/GenBank/DDBJ databases">
        <title>Polyketide synthases of a Diaporthe helianthi virulent isolate.</title>
        <authorList>
            <person name="Baroncelli R."/>
        </authorList>
    </citation>
    <scope>NUCLEOTIDE SEQUENCE [LARGE SCALE GENOMIC DNA]</scope>
    <source>
        <strain evidence="2">7/96</strain>
    </source>
</reference>
<dbReference type="InParanoid" id="A0A2P5HPF1"/>